<evidence type="ECO:0000313" key="4">
    <source>
        <dbReference type="Proteomes" id="UP000799428"/>
    </source>
</evidence>
<dbReference type="EMBL" id="MU005785">
    <property type="protein sequence ID" value="KAF2703849.1"/>
    <property type="molecule type" value="Genomic_DNA"/>
</dbReference>
<keyword evidence="2" id="KW-0812">Transmembrane</keyword>
<proteinExistence type="predicted"/>
<reference evidence="3" key="1">
    <citation type="journal article" date="2020" name="Stud. Mycol.">
        <title>101 Dothideomycetes genomes: a test case for predicting lifestyles and emergence of pathogens.</title>
        <authorList>
            <person name="Haridas S."/>
            <person name="Albert R."/>
            <person name="Binder M."/>
            <person name="Bloem J."/>
            <person name="Labutti K."/>
            <person name="Salamov A."/>
            <person name="Andreopoulos B."/>
            <person name="Baker S."/>
            <person name="Barry K."/>
            <person name="Bills G."/>
            <person name="Bluhm B."/>
            <person name="Cannon C."/>
            <person name="Castanera R."/>
            <person name="Culley D."/>
            <person name="Daum C."/>
            <person name="Ezra D."/>
            <person name="Gonzalez J."/>
            <person name="Henrissat B."/>
            <person name="Kuo A."/>
            <person name="Liang C."/>
            <person name="Lipzen A."/>
            <person name="Lutzoni F."/>
            <person name="Magnuson J."/>
            <person name="Mondo S."/>
            <person name="Nolan M."/>
            <person name="Ohm R."/>
            <person name="Pangilinan J."/>
            <person name="Park H.-J."/>
            <person name="Ramirez L."/>
            <person name="Alfaro M."/>
            <person name="Sun H."/>
            <person name="Tritt A."/>
            <person name="Yoshinaga Y."/>
            <person name="Zwiers L.-H."/>
            <person name="Turgeon B."/>
            <person name="Goodwin S."/>
            <person name="Spatafora J."/>
            <person name="Crous P."/>
            <person name="Grigoriev I."/>
        </authorList>
    </citation>
    <scope>NUCLEOTIDE SEQUENCE</scope>
    <source>
        <strain evidence="3">CBS 279.74</strain>
    </source>
</reference>
<organism evidence="3 4">
    <name type="scientific">Pleomassaria siparia CBS 279.74</name>
    <dbReference type="NCBI Taxonomy" id="1314801"/>
    <lineage>
        <taxon>Eukaryota</taxon>
        <taxon>Fungi</taxon>
        <taxon>Dikarya</taxon>
        <taxon>Ascomycota</taxon>
        <taxon>Pezizomycotina</taxon>
        <taxon>Dothideomycetes</taxon>
        <taxon>Pleosporomycetidae</taxon>
        <taxon>Pleosporales</taxon>
        <taxon>Pleomassariaceae</taxon>
        <taxon>Pleomassaria</taxon>
    </lineage>
</organism>
<feature type="transmembrane region" description="Helical" evidence="2">
    <location>
        <begin position="12"/>
        <end position="30"/>
    </location>
</feature>
<accession>A0A6G1JTA8</accession>
<feature type="transmembrane region" description="Helical" evidence="2">
    <location>
        <begin position="60"/>
        <end position="82"/>
    </location>
</feature>
<dbReference type="Proteomes" id="UP000799428">
    <property type="component" value="Unassembled WGS sequence"/>
</dbReference>
<gene>
    <name evidence="3" type="ORF">K504DRAFT_519733</name>
</gene>
<evidence type="ECO:0000256" key="2">
    <source>
        <dbReference type="SAM" id="Phobius"/>
    </source>
</evidence>
<sequence length="171" mass="19081">MAEVTDQVPVELWIPAMLLLPVCLILAQLLRIVDMDTLFVIVDPDLGRHLTYPSIGLDNIIHYAYFSQILGTIHTAVLNIILPSSLKGSSKTTPNLSYEYCASKNKGNDICMNNLAVCKSVKHTYLVESVLDGEDESEHHDILEDDEHESIEWRDHEDDEGYGNLGEVEGG</sequence>
<name>A0A6G1JTA8_9PLEO</name>
<protein>
    <submittedName>
        <fullName evidence="3">Uncharacterized protein</fullName>
    </submittedName>
</protein>
<dbReference type="AlphaFoldDB" id="A0A6G1JTA8"/>
<evidence type="ECO:0000256" key="1">
    <source>
        <dbReference type="SAM" id="MobiDB-lite"/>
    </source>
</evidence>
<evidence type="ECO:0000313" key="3">
    <source>
        <dbReference type="EMBL" id="KAF2703849.1"/>
    </source>
</evidence>
<keyword evidence="2" id="KW-0472">Membrane</keyword>
<feature type="region of interest" description="Disordered" evidence="1">
    <location>
        <begin position="136"/>
        <end position="171"/>
    </location>
</feature>
<keyword evidence="2" id="KW-1133">Transmembrane helix</keyword>
<keyword evidence="4" id="KW-1185">Reference proteome</keyword>